<dbReference type="AlphaFoldDB" id="A0A9Q1GY71"/>
<dbReference type="EMBL" id="JAIZAY010000015">
    <property type="protein sequence ID" value="KAJ8027914.1"/>
    <property type="molecule type" value="Genomic_DNA"/>
</dbReference>
<reference evidence="1" key="1">
    <citation type="submission" date="2021-10" db="EMBL/GenBank/DDBJ databases">
        <title>Tropical sea cucumber genome reveals ecological adaptation and Cuvierian tubules defense mechanism.</title>
        <authorList>
            <person name="Chen T."/>
        </authorList>
    </citation>
    <scope>NUCLEOTIDE SEQUENCE</scope>
    <source>
        <strain evidence="1">Nanhai2018</strain>
        <tissue evidence="1">Muscle</tissue>
    </source>
</reference>
<keyword evidence="2" id="KW-1185">Reference proteome</keyword>
<protein>
    <submittedName>
        <fullName evidence="1">Uncharacterized protein</fullName>
    </submittedName>
</protein>
<evidence type="ECO:0000313" key="2">
    <source>
        <dbReference type="Proteomes" id="UP001152320"/>
    </source>
</evidence>
<accession>A0A9Q1GY71</accession>
<comment type="caution">
    <text evidence="1">The sequence shown here is derived from an EMBL/GenBank/DDBJ whole genome shotgun (WGS) entry which is preliminary data.</text>
</comment>
<sequence>MSKPCKHDNSRRITVRDLTLDMWMIPTIFCGGRRFFSNTPSTSCISPESLPARRHPTLNYRERVNANDPLKFKPTRNGVTLLT</sequence>
<name>A0A9Q1GY71_HOLLE</name>
<organism evidence="1 2">
    <name type="scientific">Holothuria leucospilota</name>
    <name type="common">Black long sea cucumber</name>
    <name type="synonym">Mertensiothuria leucospilota</name>
    <dbReference type="NCBI Taxonomy" id="206669"/>
    <lineage>
        <taxon>Eukaryota</taxon>
        <taxon>Metazoa</taxon>
        <taxon>Echinodermata</taxon>
        <taxon>Eleutherozoa</taxon>
        <taxon>Echinozoa</taxon>
        <taxon>Holothuroidea</taxon>
        <taxon>Aspidochirotacea</taxon>
        <taxon>Aspidochirotida</taxon>
        <taxon>Holothuriidae</taxon>
        <taxon>Holothuria</taxon>
    </lineage>
</organism>
<dbReference type="Proteomes" id="UP001152320">
    <property type="component" value="Chromosome 15"/>
</dbReference>
<gene>
    <name evidence="1" type="ORF">HOLleu_30006</name>
</gene>
<proteinExistence type="predicted"/>
<evidence type="ECO:0000313" key="1">
    <source>
        <dbReference type="EMBL" id="KAJ8027914.1"/>
    </source>
</evidence>